<dbReference type="AlphaFoldDB" id="A0A844ZHP3"/>
<evidence type="ECO:0000313" key="1">
    <source>
        <dbReference type="EMBL" id="MXO86490.1"/>
    </source>
</evidence>
<protein>
    <submittedName>
        <fullName evidence="1">Uncharacterized protein</fullName>
    </submittedName>
</protein>
<name>A0A844ZHP3_9SPHN</name>
<proteinExistence type="predicted"/>
<accession>A0A844ZHP3</accession>
<dbReference type="RefSeq" id="WP_160683548.1">
    <property type="nucleotide sequence ID" value="NZ_WTYW01000003.1"/>
</dbReference>
<sequence length="574" mass="63561">MQYEEGLAAEVTEILASAAFQRAPRQAKLLDYLAQRAASGDTRISQYDIAINALGKPADFDESSDSSVRSSMVRLRRSLKTYYSEFAPMKGLCAYNRPGEYFLRMASLEIAYPELVKLHNEGRKPSAFASNDWKHEDSNSFAAAPVQQVSLHSLLTKERLNLASRVANLPEPPKKGFAALKRKAWLLLLPLAVCAGIFLAQSQNAITASEQVGIARPSVKLEASSLGDAAFQSSHSGLLGAARSDTSALIASSFVARGLNPGTVDSDFTITILLQRNLDDKPAASLFLRDRSGESLFEQELELSNDFSRDRQLIYDNIVELLAPAGRISQNLAKRIPLTARNDFECFVLSENAQGKGLLTSDVVETCMSSYSDSEYEPFFRARKIWMDIQTRAMSGTAIDVDRRTWGEIGQAINEHPDNPYLNLIAAKIMTARGDCARAEPFANRAYQNGKTFPAIELALLVETYGCEEGAKLDPERRKRIKEIADANPIPDDLLKLYILLALLISNQEPSDELMALNDFDHLSKSRFDHSNALLAEALTGKLSRTKHEQLRQFLPSVVFSSRVRENLLKATET</sequence>
<organism evidence="1 2">
    <name type="scientific">Parapontixanthobacter aurantiacus</name>
    <dbReference type="NCBI Taxonomy" id="1463599"/>
    <lineage>
        <taxon>Bacteria</taxon>
        <taxon>Pseudomonadati</taxon>
        <taxon>Pseudomonadota</taxon>
        <taxon>Alphaproteobacteria</taxon>
        <taxon>Sphingomonadales</taxon>
        <taxon>Erythrobacteraceae</taxon>
        <taxon>Parapontixanthobacter</taxon>
    </lineage>
</organism>
<gene>
    <name evidence="1" type="ORF">GRI38_10685</name>
</gene>
<keyword evidence="2" id="KW-1185">Reference proteome</keyword>
<dbReference type="EMBL" id="WTYW01000003">
    <property type="protein sequence ID" value="MXO86490.1"/>
    <property type="molecule type" value="Genomic_DNA"/>
</dbReference>
<dbReference type="Proteomes" id="UP000433104">
    <property type="component" value="Unassembled WGS sequence"/>
</dbReference>
<dbReference type="OrthoDB" id="7209629at2"/>
<comment type="caution">
    <text evidence="1">The sequence shown here is derived from an EMBL/GenBank/DDBJ whole genome shotgun (WGS) entry which is preliminary data.</text>
</comment>
<evidence type="ECO:0000313" key="2">
    <source>
        <dbReference type="Proteomes" id="UP000433104"/>
    </source>
</evidence>
<reference evidence="1 2" key="1">
    <citation type="submission" date="2019-12" db="EMBL/GenBank/DDBJ databases">
        <title>Genomic-based taxomic classification of the family Erythrobacteraceae.</title>
        <authorList>
            <person name="Xu L."/>
        </authorList>
    </citation>
    <scope>NUCLEOTIDE SEQUENCE [LARGE SCALE GENOMIC DNA]</scope>
    <source>
        <strain evidence="1 2">MCCC 1A09962</strain>
    </source>
</reference>